<dbReference type="Pfam" id="PF02518">
    <property type="entry name" value="HATPase_c"/>
    <property type="match status" value="1"/>
</dbReference>
<dbReference type="PROSITE" id="PS50109">
    <property type="entry name" value="HIS_KIN"/>
    <property type="match status" value="1"/>
</dbReference>
<dbReference type="Gene3D" id="3.30.565.10">
    <property type="entry name" value="Histidine kinase-like ATPase, C-terminal domain"/>
    <property type="match status" value="1"/>
</dbReference>
<evidence type="ECO:0000256" key="7">
    <source>
        <dbReference type="ARBA" id="ARBA00022692"/>
    </source>
</evidence>
<dbReference type="PANTHER" id="PTHR45436:SF5">
    <property type="entry name" value="SENSOR HISTIDINE KINASE TRCS"/>
    <property type="match status" value="1"/>
</dbReference>
<dbReference type="FunFam" id="3.30.565.10:FF:000006">
    <property type="entry name" value="Sensor histidine kinase WalK"/>
    <property type="match status" value="1"/>
</dbReference>
<dbReference type="InterPro" id="IPR036097">
    <property type="entry name" value="HisK_dim/P_sf"/>
</dbReference>
<keyword evidence="16" id="KW-1185">Reference proteome</keyword>
<dbReference type="SUPFAM" id="SSF158472">
    <property type="entry name" value="HAMP domain-like"/>
    <property type="match status" value="1"/>
</dbReference>
<evidence type="ECO:0000256" key="4">
    <source>
        <dbReference type="ARBA" id="ARBA00012438"/>
    </source>
</evidence>
<organism evidence="15 16">
    <name type="scientific">Rhodoluna lacicola</name>
    <dbReference type="NCBI Taxonomy" id="529884"/>
    <lineage>
        <taxon>Bacteria</taxon>
        <taxon>Bacillati</taxon>
        <taxon>Actinomycetota</taxon>
        <taxon>Actinomycetes</taxon>
        <taxon>Micrococcales</taxon>
        <taxon>Microbacteriaceae</taxon>
        <taxon>Luna cluster</taxon>
        <taxon>Luna-1 subcluster</taxon>
        <taxon>Rhodoluna</taxon>
    </lineage>
</organism>
<comment type="subcellular location">
    <subcellularLocation>
        <location evidence="3">Cell membrane</location>
    </subcellularLocation>
</comment>
<dbReference type="CDD" id="cd00075">
    <property type="entry name" value="HATPase"/>
    <property type="match status" value="1"/>
</dbReference>
<name>A0A060JD88_9MICO</name>
<dbReference type="OrthoDB" id="9786919at2"/>
<dbReference type="eggNOG" id="COG2205">
    <property type="taxonomic scope" value="Bacteria"/>
</dbReference>
<evidence type="ECO:0000256" key="10">
    <source>
        <dbReference type="ARBA" id="ARBA00023012"/>
    </source>
</evidence>
<dbReference type="InterPro" id="IPR003661">
    <property type="entry name" value="HisK_dim/P_dom"/>
</dbReference>
<evidence type="ECO:0000256" key="11">
    <source>
        <dbReference type="ARBA" id="ARBA00023136"/>
    </source>
</evidence>
<keyword evidence="6 15" id="KW-0808">Transferase</keyword>
<dbReference type="FunFam" id="1.10.287.130:FF:000001">
    <property type="entry name" value="Two-component sensor histidine kinase"/>
    <property type="match status" value="1"/>
</dbReference>
<dbReference type="InterPro" id="IPR003594">
    <property type="entry name" value="HATPase_dom"/>
</dbReference>
<dbReference type="PATRIC" id="fig|529884.3.peg.1005"/>
<evidence type="ECO:0000313" key="16">
    <source>
        <dbReference type="Proteomes" id="UP000067708"/>
    </source>
</evidence>
<keyword evidence="11 12" id="KW-0472">Membrane</keyword>
<keyword evidence="5" id="KW-0597">Phosphoprotein</keyword>
<feature type="domain" description="HAMP" evidence="14">
    <location>
        <begin position="202"/>
        <end position="255"/>
    </location>
</feature>
<comment type="catalytic activity">
    <reaction evidence="1">
        <text>ATP + protein L-histidine = ADP + protein N-phospho-L-histidine.</text>
        <dbReference type="EC" id="2.7.13.3"/>
    </reaction>
</comment>
<evidence type="ECO:0000256" key="2">
    <source>
        <dbReference type="ARBA" id="ARBA00001968"/>
    </source>
</evidence>
<dbReference type="RefSeq" id="WP_051636307.1">
    <property type="nucleotide sequence ID" value="NZ_CP007490.1"/>
</dbReference>
<feature type="transmembrane region" description="Helical" evidence="12">
    <location>
        <begin position="20"/>
        <end position="41"/>
    </location>
</feature>
<keyword evidence="8 15" id="KW-0418">Kinase</keyword>
<dbReference type="InterPro" id="IPR050428">
    <property type="entry name" value="TCS_sensor_his_kinase"/>
</dbReference>
<dbReference type="PRINTS" id="PR00344">
    <property type="entry name" value="BCTRLSENSOR"/>
</dbReference>
<evidence type="ECO:0000313" key="15">
    <source>
        <dbReference type="EMBL" id="AIC47841.1"/>
    </source>
</evidence>
<dbReference type="InterPro" id="IPR004358">
    <property type="entry name" value="Sig_transdc_His_kin-like_C"/>
</dbReference>
<dbReference type="CDD" id="cd06225">
    <property type="entry name" value="HAMP"/>
    <property type="match status" value="1"/>
</dbReference>
<dbReference type="AlphaFoldDB" id="A0A060JD88"/>
<feature type="transmembrane region" description="Helical" evidence="12">
    <location>
        <begin position="178"/>
        <end position="201"/>
    </location>
</feature>
<dbReference type="PROSITE" id="PS50885">
    <property type="entry name" value="HAMP"/>
    <property type="match status" value="1"/>
</dbReference>
<dbReference type="GO" id="GO:0005509">
    <property type="term" value="F:calcium ion binding"/>
    <property type="evidence" value="ECO:0007669"/>
    <property type="project" value="UniProtKB-ARBA"/>
</dbReference>
<comment type="cofactor">
    <cofactor evidence="2">
        <name>a divalent metal cation</name>
        <dbReference type="ChEBI" id="CHEBI:60240"/>
    </cofactor>
</comment>
<dbReference type="InterPro" id="IPR005467">
    <property type="entry name" value="His_kinase_dom"/>
</dbReference>
<dbReference type="Pfam" id="PF00512">
    <property type="entry name" value="HisKA"/>
    <property type="match status" value="1"/>
</dbReference>
<dbReference type="HOGENOM" id="CLU_000445_89_6_11"/>
<reference evidence="15 16" key="1">
    <citation type="journal article" date="2014" name="Int. J. Syst. Evol. Microbiol.">
        <title>Rhodoluna lacicola gen. nov., sp. nov., a planktonic freshwater bacterium with stream-lined genome.</title>
        <authorList>
            <person name="Hahn M."/>
            <person name="Schmidt J."/>
            <person name="Taipale S.J."/>
            <person name="Doolittle W.F."/>
            <person name="Koll U."/>
        </authorList>
    </citation>
    <scope>NUCLEOTIDE SEQUENCE [LARGE SCALE GENOMIC DNA]</scope>
    <source>
        <strain evidence="15 16">MWH-Ta8</strain>
    </source>
</reference>
<evidence type="ECO:0000256" key="12">
    <source>
        <dbReference type="SAM" id="Phobius"/>
    </source>
</evidence>
<protein>
    <recommendedName>
        <fullName evidence="4">histidine kinase</fullName>
        <ecNumber evidence="4">2.7.13.3</ecNumber>
    </recommendedName>
</protein>
<dbReference type="SMART" id="SM00304">
    <property type="entry name" value="HAMP"/>
    <property type="match status" value="1"/>
</dbReference>
<dbReference type="Gene3D" id="1.10.287.130">
    <property type="match status" value="1"/>
</dbReference>
<dbReference type="SUPFAM" id="SSF55874">
    <property type="entry name" value="ATPase domain of HSP90 chaperone/DNA topoisomerase II/histidine kinase"/>
    <property type="match status" value="1"/>
</dbReference>
<dbReference type="PANTHER" id="PTHR45436">
    <property type="entry name" value="SENSOR HISTIDINE KINASE YKOH"/>
    <property type="match status" value="1"/>
</dbReference>
<dbReference type="GO" id="GO:0000155">
    <property type="term" value="F:phosphorelay sensor kinase activity"/>
    <property type="evidence" value="ECO:0007669"/>
    <property type="project" value="InterPro"/>
</dbReference>
<evidence type="ECO:0000256" key="3">
    <source>
        <dbReference type="ARBA" id="ARBA00004236"/>
    </source>
</evidence>
<keyword evidence="7 12" id="KW-0812">Transmembrane</keyword>
<dbReference type="InterPro" id="IPR003660">
    <property type="entry name" value="HAMP_dom"/>
</dbReference>
<dbReference type="GO" id="GO:0005886">
    <property type="term" value="C:plasma membrane"/>
    <property type="evidence" value="ECO:0007669"/>
    <property type="project" value="UniProtKB-SubCell"/>
</dbReference>
<dbReference type="SMART" id="SM00387">
    <property type="entry name" value="HATPase_c"/>
    <property type="match status" value="1"/>
</dbReference>
<feature type="domain" description="Histidine kinase" evidence="13">
    <location>
        <begin position="270"/>
        <end position="495"/>
    </location>
</feature>
<evidence type="ECO:0000256" key="1">
    <source>
        <dbReference type="ARBA" id="ARBA00000085"/>
    </source>
</evidence>
<evidence type="ECO:0000259" key="13">
    <source>
        <dbReference type="PROSITE" id="PS50109"/>
    </source>
</evidence>
<proteinExistence type="predicted"/>
<dbReference type="SUPFAM" id="SSF47384">
    <property type="entry name" value="Homodimeric domain of signal transducing histidine kinase"/>
    <property type="match status" value="1"/>
</dbReference>
<evidence type="ECO:0000259" key="14">
    <source>
        <dbReference type="PROSITE" id="PS50885"/>
    </source>
</evidence>
<dbReference type="KEGG" id="rla:Rhola_00010440"/>
<dbReference type="SMART" id="SM00388">
    <property type="entry name" value="HisKA"/>
    <property type="match status" value="1"/>
</dbReference>
<accession>A0A060JD88</accession>
<dbReference type="Pfam" id="PF00672">
    <property type="entry name" value="HAMP"/>
    <property type="match status" value="1"/>
</dbReference>
<evidence type="ECO:0000256" key="5">
    <source>
        <dbReference type="ARBA" id="ARBA00022553"/>
    </source>
</evidence>
<keyword evidence="10" id="KW-0902">Two-component regulatory system</keyword>
<dbReference type="InterPro" id="IPR036890">
    <property type="entry name" value="HATPase_C_sf"/>
</dbReference>
<evidence type="ECO:0000256" key="6">
    <source>
        <dbReference type="ARBA" id="ARBA00022679"/>
    </source>
</evidence>
<evidence type="ECO:0000256" key="8">
    <source>
        <dbReference type="ARBA" id="ARBA00022777"/>
    </source>
</evidence>
<sequence>MSSKFGQAWERISLRTKLTALSVAIIGVLVLVSSLGTIALLRTYLQANVDGQLISTAATLSDEDPTLLEDRLATHQLQLPSLPSDFYIAYLDTDGSLLIGLVSSAGGNSNDVPNTSNFSSKYVLATKGIPFEVNGKGQISDDAGTRGWRMVAVPLNGMPGSLVVALPTGANSALLAQYGLIGGGFGALLLILSGLSIWLTINSALKPLNEVERTAEAVTEGDISKRLIEQDGDTEIARLNRSLNTMLDGIQTAMQDRSKTLDQMRRFVSDASHELRTPLVSVRGYAELYRMGALKKPEQIGEAMERIESEAVRMSGLVESLLTLTRMDEATKLELKKTNMVSLAIDAAKDASVADGKRKIVVTDLDGKAIADDAVVEAKVDANSMRQVLTNLLANASRFSPAGAQIEIALDNSAKADGRRHLVLEVRDHGEGIPEQLREKIFERFYRVDNSRNSETGGSGLGLAIVSTIVARHGGTIVATETPGGGATLRVAIPA</sequence>
<keyword evidence="9 12" id="KW-1133">Transmembrane helix</keyword>
<dbReference type="STRING" id="529884.Rhola_00010440"/>
<dbReference type="EC" id="2.7.13.3" evidence="4"/>
<gene>
    <name evidence="15" type="ORF">Rhola_00010440</name>
</gene>
<dbReference type="Gene3D" id="6.10.340.10">
    <property type="match status" value="1"/>
</dbReference>
<dbReference type="CDD" id="cd00082">
    <property type="entry name" value="HisKA"/>
    <property type="match status" value="1"/>
</dbReference>
<evidence type="ECO:0000256" key="9">
    <source>
        <dbReference type="ARBA" id="ARBA00022989"/>
    </source>
</evidence>
<dbReference type="Proteomes" id="UP000067708">
    <property type="component" value="Chromosome"/>
</dbReference>
<dbReference type="EMBL" id="CP007490">
    <property type="protein sequence ID" value="AIC47841.1"/>
    <property type="molecule type" value="Genomic_DNA"/>
</dbReference>